<evidence type="ECO:0000313" key="5">
    <source>
        <dbReference type="Proteomes" id="UP000198901"/>
    </source>
</evidence>
<dbReference type="RefSeq" id="WP_093208084.1">
    <property type="nucleotide sequence ID" value="NZ_FNGS01000010.1"/>
</dbReference>
<dbReference type="Gene3D" id="2.60.450.10">
    <property type="entry name" value="Lipopolysaccharide (LPS) transport protein A like domain"/>
    <property type="match status" value="3"/>
</dbReference>
<keyword evidence="1 2" id="KW-0732">Signal</keyword>
<dbReference type="GO" id="GO:0030288">
    <property type="term" value="C:outer membrane-bounded periplasmic space"/>
    <property type="evidence" value="ECO:0007669"/>
    <property type="project" value="TreeGrafter"/>
</dbReference>
<dbReference type="GO" id="GO:0015920">
    <property type="term" value="P:lipopolysaccharide transport"/>
    <property type="evidence" value="ECO:0007669"/>
    <property type="project" value="TreeGrafter"/>
</dbReference>
<evidence type="ECO:0000313" key="4">
    <source>
        <dbReference type="EMBL" id="SDM90822.1"/>
    </source>
</evidence>
<keyword evidence="5" id="KW-1185">Reference proteome</keyword>
<evidence type="ECO:0000256" key="1">
    <source>
        <dbReference type="ARBA" id="ARBA00022729"/>
    </source>
</evidence>
<sequence>MNYWQRYILGLLLCLPLWGIAQTPAPGGTAKIVDVDYSDSLWVDKEMGATFLKGNVRLRQGNVVLLCHLAKKNDLINVVEAYGNVKILQGDSLTITGDTAMYFGNTRLAKMTGRVVTLNDRTSTLKTRKLDYDMNTRIASYNTGGTLVDKTSTLVSKEGYYNTNTKIFNFYKNVKVNSPETDLVADSLRYSTLSKDVFFIAPSKIVSKSKKKSVPGDTLLTNSGSYNLNSRISNFLGRSTVRTQNYNLTGDSLFYDPVTQIGIARGNVEIIAKKDSAFLTGQIGRYFGKTGVSRVYGEALMRRFFVKDTLYVSGDTLTSLEIRGTKDTTRRMIADGHVLIFKSDLQGKCDSLVYSVADSLMSFYKKPILWSQRNQSEADTIFVRLVNNQLKTMYLKRRAFIIARDTLEQFNQVKGRYITASFNGDSKLDNTLVEGNGESIYFARNDKNKPIGMNYVQASRMRIHFRENEVKRIAFLGTPDGVLRPPKDVSSDNRELDGFVWKEKEKPTREKVMRLPERKPAVAPKVIPTASTKK</sequence>
<reference evidence="4 5" key="1">
    <citation type="submission" date="2016-10" db="EMBL/GenBank/DDBJ databases">
        <authorList>
            <person name="de Groot N.N."/>
        </authorList>
    </citation>
    <scope>NUCLEOTIDE SEQUENCE [LARGE SCALE GENOMIC DNA]</scope>
    <source>
        <strain evidence="4 5">DSM 21668</strain>
    </source>
</reference>
<feature type="signal peptide" evidence="2">
    <location>
        <begin position="1"/>
        <end position="21"/>
    </location>
</feature>
<gene>
    <name evidence="4" type="ORF">SAMN04488090_4529</name>
</gene>
<proteinExistence type="predicted"/>
<evidence type="ECO:0000259" key="3">
    <source>
        <dbReference type="Pfam" id="PF13100"/>
    </source>
</evidence>
<dbReference type="STRING" id="563176.SAMN04488090_4529"/>
<feature type="domain" description="Organic solvent tolerance-like N-terminal" evidence="3">
    <location>
        <begin position="38"/>
        <end position="186"/>
    </location>
</feature>
<accession>A0A1G9X2C2</accession>
<feature type="chain" id="PRO_5011724699" evidence="2">
    <location>
        <begin position="22"/>
        <end position="534"/>
    </location>
</feature>
<dbReference type="AlphaFoldDB" id="A0A1G9X2C2"/>
<name>A0A1G9X2C2_9BACT</name>
<dbReference type="Proteomes" id="UP000198901">
    <property type="component" value="Unassembled WGS sequence"/>
</dbReference>
<dbReference type="GO" id="GO:0017089">
    <property type="term" value="F:glycolipid transfer activity"/>
    <property type="evidence" value="ECO:0007669"/>
    <property type="project" value="TreeGrafter"/>
</dbReference>
<dbReference type="PANTHER" id="PTHR36504:SF1">
    <property type="entry name" value="LIPOPOLYSACCHARIDE EXPORT SYSTEM PROTEIN LPTA"/>
    <property type="match status" value="1"/>
</dbReference>
<evidence type="ECO:0000256" key="2">
    <source>
        <dbReference type="SAM" id="SignalP"/>
    </source>
</evidence>
<organism evidence="4 5">
    <name type="scientific">Siphonobacter aquaeclarae</name>
    <dbReference type="NCBI Taxonomy" id="563176"/>
    <lineage>
        <taxon>Bacteria</taxon>
        <taxon>Pseudomonadati</taxon>
        <taxon>Bacteroidota</taxon>
        <taxon>Cytophagia</taxon>
        <taxon>Cytophagales</taxon>
        <taxon>Cytophagaceae</taxon>
        <taxon>Siphonobacter</taxon>
    </lineage>
</organism>
<dbReference type="InterPro" id="IPR005653">
    <property type="entry name" value="OstA-like_N"/>
</dbReference>
<dbReference type="GO" id="GO:0009279">
    <property type="term" value="C:cell outer membrane"/>
    <property type="evidence" value="ECO:0007669"/>
    <property type="project" value="TreeGrafter"/>
</dbReference>
<dbReference type="OrthoDB" id="9805931at2"/>
<dbReference type="Pfam" id="PF13100">
    <property type="entry name" value="OstA_2"/>
    <property type="match status" value="1"/>
</dbReference>
<protein>
    <submittedName>
        <fullName evidence="4">Lipopolysaccharide export system protein LptA</fullName>
    </submittedName>
</protein>
<dbReference type="PANTHER" id="PTHR36504">
    <property type="entry name" value="LIPOPOLYSACCHARIDE EXPORT SYSTEM PROTEIN LPTA"/>
    <property type="match status" value="1"/>
</dbReference>
<dbReference type="EMBL" id="FNGS01000010">
    <property type="protein sequence ID" value="SDM90822.1"/>
    <property type="molecule type" value="Genomic_DNA"/>
</dbReference>
<dbReference type="InterPro" id="IPR052037">
    <property type="entry name" value="LPS_export_LptA"/>
</dbReference>